<gene>
    <name evidence="2" type="ORF">SAMN04487909_1687</name>
</gene>
<evidence type="ECO:0000313" key="2">
    <source>
        <dbReference type="EMBL" id="SDK54245.1"/>
    </source>
</evidence>
<dbReference type="AlphaFoldDB" id="A0A1G9CS10"/>
<organism evidence="2 3">
    <name type="scientific">Aneurinibacillus migulanus</name>
    <name type="common">Bacillus migulanus</name>
    <dbReference type="NCBI Taxonomy" id="47500"/>
    <lineage>
        <taxon>Bacteria</taxon>
        <taxon>Bacillati</taxon>
        <taxon>Bacillota</taxon>
        <taxon>Bacilli</taxon>
        <taxon>Bacillales</taxon>
        <taxon>Paenibacillaceae</taxon>
        <taxon>Aneurinibacillus group</taxon>
        <taxon>Aneurinibacillus</taxon>
    </lineage>
</organism>
<keyword evidence="1" id="KW-1133">Transmembrane helix</keyword>
<keyword evidence="1" id="KW-0472">Membrane</keyword>
<evidence type="ECO:0000313" key="3">
    <source>
        <dbReference type="Proteomes" id="UP000182836"/>
    </source>
</evidence>
<name>A0A1G9CS10_ANEMI</name>
<keyword evidence="1" id="KW-0812">Transmembrane</keyword>
<protein>
    <submittedName>
        <fullName evidence="2">Uncharacterized protein</fullName>
    </submittedName>
</protein>
<dbReference type="EMBL" id="FNED01000068">
    <property type="protein sequence ID" value="SDK54245.1"/>
    <property type="molecule type" value="Genomic_DNA"/>
</dbReference>
<dbReference type="RefSeq" id="WP_158502399.1">
    <property type="nucleotide sequence ID" value="NZ_BJOA01000304.1"/>
</dbReference>
<dbReference type="Proteomes" id="UP000182836">
    <property type="component" value="Unassembled WGS sequence"/>
</dbReference>
<dbReference type="GeneID" id="43759370"/>
<accession>A0A1G9CS10</accession>
<dbReference type="OrthoDB" id="9915910at2"/>
<proteinExistence type="predicted"/>
<evidence type="ECO:0000256" key="1">
    <source>
        <dbReference type="SAM" id="Phobius"/>
    </source>
</evidence>
<reference evidence="2 3" key="1">
    <citation type="submission" date="2016-10" db="EMBL/GenBank/DDBJ databases">
        <authorList>
            <person name="de Groot N.N."/>
        </authorList>
    </citation>
    <scope>NUCLEOTIDE SEQUENCE [LARGE SCALE GENOMIC DNA]</scope>
    <source>
        <strain evidence="2 3">DSM 2895</strain>
    </source>
</reference>
<feature type="transmembrane region" description="Helical" evidence="1">
    <location>
        <begin position="6"/>
        <end position="25"/>
    </location>
</feature>
<sequence length="47" mass="5385">MEILLITFFGAIVSILNTLWLREALLKQIEKIAKNTETNIVKAKIIE</sequence>